<dbReference type="AlphaFoldDB" id="A0AAD5T0F6"/>
<accession>A0AAD5T0F6</accession>
<evidence type="ECO:0000313" key="2">
    <source>
        <dbReference type="Proteomes" id="UP001211907"/>
    </source>
</evidence>
<proteinExistence type="predicted"/>
<protein>
    <submittedName>
        <fullName evidence="1">Uncharacterized protein</fullName>
    </submittedName>
</protein>
<keyword evidence="2" id="KW-1185">Reference proteome</keyword>
<dbReference type="Proteomes" id="UP001211907">
    <property type="component" value="Unassembled WGS sequence"/>
</dbReference>
<comment type="caution">
    <text evidence="1">The sequence shown here is derived from an EMBL/GenBank/DDBJ whole genome shotgun (WGS) entry which is preliminary data.</text>
</comment>
<reference evidence="1" key="1">
    <citation type="submission" date="2020-05" db="EMBL/GenBank/DDBJ databases">
        <title>Phylogenomic resolution of chytrid fungi.</title>
        <authorList>
            <person name="Stajich J.E."/>
            <person name="Amses K."/>
            <person name="Simmons R."/>
            <person name="Seto K."/>
            <person name="Myers J."/>
            <person name="Bonds A."/>
            <person name="Quandt C.A."/>
            <person name="Barry K."/>
            <person name="Liu P."/>
            <person name="Grigoriev I."/>
            <person name="Longcore J.E."/>
            <person name="James T.Y."/>
        </authorList>
    </citation>
    <scope>NUCLEOTIDE SEQUENCE</scope>
    <source>
        <strain evidence="1">JEL0513</strain>
    </source>
</reference>
<name>A0AAD5T0F6_9FUNG</name>
<evidence type="ECO:0000313" key="1">
    <source>
        <dbReference type="EMBL" id="KAJ3116923.1"/>
    </source>
</evidence>
<dbReference type="EMBL" id="JADGJH010001196">
    <property type="protein sequence ID" value="KAJ3116923.1"/>
    <property type="molecule type" value="Genomic_DNA"/>
</dbReference>
<sequence>MVAAEKKLGKDAKETGSCCGMGNLADLANAAKTNYTNLAKKKPQTIKVTHVLKNGQRIVVDAELSEFTSADPENSYFPSTAADTPIPATVHTPLITLANAHNKEMSTKSS</sequence>
<organism evidence="1 2">
    <name type="scientific">Physocladia obscura</name>
    <dbReference type="NCBI Taxonomy" id="109957"/>
    <lineage>
        <taxon>Eukaryota</taxon>
        <taxon>Fungi</taxon>
        <taxon>Fungi incertae sedis</taxon>
        <taxon>Chytridiomycota</taxon>
        <taxon>Chytridiomycota incertae sedis</taxon>
        <taxon>Chytridiomycetes</taxon>
        <taxon>Chytridiales</taxon>
        <taxon>Chytriomycetaceae</taxon>
        <taxon>Physocladia</taxon>
    </lineage>
</organism>
<gene>
    <name evidence="1" type="ORF">HK100_000930</name>
</gene>